<accession>A0A386K9G1</accession>
<evidence type="ECO:0000313" key="2">
    <source>
        <dbReference type="Proteomes" id="UP000274637"/>
    </source>
</evidence>
<dbReference type="EMBL" id="MH744420">
    <property type="protein sequence ID" value="AYD81677.1"/>
    <property type="molecule type" value="Genomic_DNA"/>
</dbReference>
<organism evidence="1 2">
    <name type="scientific">Streptomyces phage Kromp</name>
    <dbReference type="NCBI Taxonomy" id="2315619"/>
    <lineage>
        <taxon>Viruses</taxon>
        <taxon>Duplodnaviria</taxon>
        <taxon>Heunggongvirae</taxon>
        <taxon>Uroviricota</taxon>
        <taxon>Caudoviricetes</taxon>
        <taxon>Krompvirus</taxon>
        <taxon>Krompvirus kromp</taxon>
    </lineage>
</organism>
<proteinExistence type="predicted"/>
<keyword evidence="2" id="KW-1185">Reference proteome</keyword>
<name>A0A386K9G1_9CAUD</name>
<sequence length="188" mass="20107">MSTERHGRPTGQTLAVVQQLLGEMAGRLETKRPNATITTIGRHALLQATTMDPPVLRALREVAPEIDIALTRRQYAARLRTAAKTMTRGDTREALRLAARVLVLAADRLDTLPLSIYPVTGSLPTDRCMTAGLQDLVVGAALDTVLGPVTRHAVQEDTRTAVRAMLPPPAGSVTDHAALLRKVAGVVA</sequence>
<gene>
    <name evidence="1" type="primary">76</name>
    <name evidence="1" type="ORF">SEA_KROMP_76</name>
</gene>
<dbReference type="Proteomes" id="UP000274637">
    <property type="component" value="Segment"/>
</dbReference>
<reference evidence="2" key="1">
    <citation type="submission" date="2018-08" db="EMBL/GenBank/DDBJ databases">
        <authorList>
            <person name="Mousa M."/>
            <person name="Kelsky B.L."/>
            <person name="Goh L.M."/>
            <person name="Shaffer C.D."/>
            <person name="Weston-Hafer K.A."/>
            <person name="Russell D.A."/>
            <person name="Pope W.H."/>
            <person name="Jacobs-Sera D."/>
            <person name="Hendrix R.W."/>
            <person name="Hatfull G.F."/>
        </authorList>
    </citation>
    <scope>NUCLEOTIDE SEQUENCE [LARGE SCALE GENOMIC DNA]</scope>
</reference>
<evidence type="ECO:0000313" key="1">
    <source>
        <dbReference type="EMBL" id="AYD81677.1"/>
    </source>
</evidence>
<protein>
    <submittedName>
        <fullName evidence="1">Uncharacterized protein</fullName>
    </submittedName>
</protein>